<dbReference type="InParanoid" id="A0A1Z5KEL4"/>
<protein>
    <submittedName>
        <fullName evidence="2">Uncharacterized protein</fullName>
    </submittedName>
</protein>
<dbReference type="Proteomes" id="UP000198406">
    <property type="component" value="Unassembled WGS sequence"/>
</dbReference>
<dbReference type="AlphaFoldDB" id="A0A1Z5KEL4"/>
<evidence type="ECO:0000313" key="2">
    <source>
        <dbReference type="EMBL" id="GAX24542.1"/>
    </source>
</evidence>
<gene>
    <name evidence="2" type="ORF">FisN_4Hh061</name>
</gene>
<feature type="region of interest" description="Disordered" evidence="1">
    <location>
        <begin position="1"/>
        <end position="161"/>
    </location>
</feature>
<feature type="compositionally biased region" description="Basic and acidic residues" evidence="1">
    <location>
        <begin position="1"/>
        <end position="24"/>
    </location>
</feature>
<comment type="caution">
    <text evidence="2">The sequence shown here is derived from an EMBL/GenBank/DDBJ whole genome shotgun (WGS) entry which is preliminary data.</text>
</comment>
<keyword evidence="3" id="KW-1185">Reference proteome</keyword>
<reference evidence="2 3" key="1">
    <citation type="journal article" date="2015" name="Plant Cell">
        <title>Oil accumulation by the oleaginous diatom Fistulifera solaris as revealed by the genome and transcriptome.</title>
        <authorList>
            <person name="Tanaka T."/>
            <person name="Maeda Y."/>
            <person name="Veluchamy A."/>
            <person name="Tanaka M."/>
            <person name="Abida H."/>
            <person name="Marechal E."/>
            <person name="Bowler C."/>
            <person name="Muto M."/>
            <person name="Sunaga Y."/>
            <person name="Tanaka M."/>
            <person name="Yoshino T."/>
            <person name="Taniguchi T."/>
            <person name="Fukuda Y."/>
            <person name="Nemoto M."/>
            <person name="Matsumoto M."/>
            <person name="Wong P.S."/>
            <person name="Aburatani S."/>
            <person name="Fujibuchi W."/>
        </authorList>
    </citation>
    <scope>NUCLEOTIDE SEQUENCE [LARGE SCALE GENOMIC DNA]</scope>
    <source>
        <strain evidence="2 3">JPCC DA0580</strain>
    </source>
</reference>
<name>A0A1Z5KEL4_FISSO</name>
<accession>A0A1Z5KEL4</accession>
<evidence type="ECO:0000256" key="1">
    <source>
        <dbReference type="SAM" id="MobiDB-lite"/>
    </source>
</evidence>
<sequence>MMDEWQRRMKEEKEKERLKQKESAEMLQGYRSNDIREADRKLKAMKEEERKKQQETAKILQGYRSSGISEEERKLKAMKEEERKKQQEAESLLRSFKKTEEPDAKARPQKREEHAYPEPVNKSPLQQNDITYISPGSVAERKKSFSSQYQPSVNDLTGSPKSKSLHGVPLLEVVGEEAIHGDTNQYIENVGDDTTTLVEPEPGNLVHDVDAETDVIGIAQAEEYSAVQSTLEDANNDELESVQNAAQEMSNDPITEEPAEYRFDVYFSFGIITDKGNPTLGTYMSAVSEVMREKIPRDDSTIKIRFDPSYQPYVVDEKLDNNYVDTRNRPDIRRLIITAAVPLILSAGVSKEEAQQVATSALAEAIRSQTFLNLLGKQ</sequence>
<evidence type="ECO:0000313" key="3">
    <source>
        <dbReference type="Proteomes" id="UP000198406"/>
    </source>
</evidence>
<proteinExistence type="predicted"/>
<feature type="compositionally biased region" description="Polar residues" evidence="1">
    <location>
        <begin position="145"/>
        <end position="161"/>
    </location>
</feature>
<organism evidence="2 3">
    <name type="scientific">Fistulifera solaris</name>
    <name type="common">Oleaginous diatom</name>
    <dbReference type="NCBI Taxonomy" id="1519565"/>
    <lineage>
        <taxon>Eukaryota</taxon>
        <taxon>Sar</taxon>
        <taxon>Stramenopiles</taxon>
        <taxon>Ochrophyta</taxon>
        <taxon>Bacillariophyta</taxon>
        <taxon>Bacillariophyceae</taxon>
        <taxon>Bacillariophycidae</taxon>
        <taxon>Naviculales</taxon>
        <taxon>Naviculaceae</taxon>
        <taxon>Fistulifera</taxon>
    </lineage>
</organism>
<dbReference type="EMBL" id="BDSP01000211">
    <property type="protein sequence ID" value="GAX24542.1"/>
    <property type="molecule type" value="Genomic_DNA"/>
</dbReference>
<feature type="compositionally biased region" description="Basic and acidic residues" evidence="1">
    <location>
        <begin position="70"/>
        <end position="88"/>
    </location>
</feature>
<feature type="compositionally biased region" description="Basic and acidic residues" evidence="1">
    <location>
        <begin position="97"/>
        <end position="116"/>
    </location>
</feature>
<feature type="compositionally biased region" description="Basic and acidic residues" evidence="1">
    <location>
        <begin position="33"/>
        <end position="55"/>
    </location>
</feature>